<sequence length="344" mass="37483">MMNRRTFLGTTLGAIGLNTCNARSAGAVAQNAAPEPLVWPLVAKPQAGIRSFAGHTDTVLDVIGRLGTPPSLVIFTEGNHLMVLSSDEIVGAFPSWAKSQPQYANLDLTNIILTTLPQPILVQMIRTGGVALGNLTLDTSRSSGFYPDIVMGYPEPLRQLRRMGVIESRARFFCRNRGVALLVRKGNPLGIHGLADMVRTGARIALPDSGDVRAQCLAAVETQLGKPAANALVAAETNFPGRLGIMHRDLPEMVARGYADVAFTWYHLVSFWARAFPDHFEFVAIPGVESFFTKIAFAPTVNPLRSEAAKAFDEFFFARARDVYPRHDFARMDDNEFGAPLGLD</sequence>
<keyword evidence="2" id="KW-1185">Reference proteome</keyword>
<gene>
    <name evidence="1" type="ORF">AYJ54_06155</name>
</gene>
<dbReference type="Gene3D" id="3.40.190.10">
    <property type="entry name" value="Periplasmic binding protein-like II"/>
    <property type="match status" value="1"/>
</dbReference>
<dbReference type="EMBL" id="LUUB01000040">
    <property type="protein sequence ID" value="OAF12408.1"/>
    <property type="molecule type" value="Genomic_DNA"/>
</dbReference>
<reference evidence="1 2" key="1">
    <citation type="submission" date="2016-03" db="EMBL/GenBank/DDBJ databases">
        <title>Draft Genome Sequence of the Strain BR 10245 (Bradyrhizobium sp.) isolated from nodules of Centrolobium paraense.</title>
        <authorList>
            <person name="Simoes-Araujo J.L.Sr."/>
            <person name="Barauna A.C."/>
            <person name="Silva K."/>
            <person name="Zilli J.E."/>
        </authorList>
    </citation>
    <scope>NUCLEOTIDE SEQUENCE [LARGE SCALE GENOMIC DNA]</scope>
    <source>
        <strain evidence="1 2">BR 10245</strain>
    </source>
</reference>
<dbReference type="Proteomes" id="UP000076959">
    <property type="component" value="Unassembled WGS sequence"/>
</dbReference>
<evidence type="ECO:0000313" key="1">
    <source>
        <dbReference type="EMBL" id="OAF12408.1"/>
    </source>
</evidence>
<organism evidence="1 2">
    <name type="scientific">Bradyrhizobium centrolobii</name>
    <dbReference type="NCBI Taxonomy" id="1505087"/>
    <lineage>
        <taxon>Bacteria</taxon>
        <taxon>Pseudomonadati</taxon>
        <taxon>Pseudomonadota</taxon>
        <taxon>Alphaproteobacteria</taxon>
        <taxon>Hyphomicrobiales</taxon>
        <taxon>Nitrobacteraceae</taxon>
        <taxon>Bradyrhizobium</taxon>
    </lineage>
</organism>
<protein>
    <recommendedName>
        <fullName evidence="3">ABC transporter substrate-binding protein</fullName>
    </recommendedName>
</protein>
<dbReference type="Pfam" id="PF13531">
    <property type="entry name" value="SBP_bac_11"/>
    <property type="match status" value="1"/>
</dbReference>
<comment type="caution">
    <text evidence="1">The sequence shown here is derived from an EMBL/GenBank/DDBJ whole genome shotgun (WGS) entry which is preliminary data.</text>
</comment>
<proteinExistence type="predicted"/>
<dbReference type="STRING" id="1505087.AYJ54_06155"/>
<dbReference type="SUPFAM" id="SSF53850">
    <property type="entry name" value="Periplasmic binding protein-like II"/>
    <property type="match status" value="1"/>
</dbReference>
<dbReference type="AlphaFoldDB" id="A0A176Z054"/>
<name>A0A176Z054_9BRAD</name>
<accession>A0A176Z054</accession>
<dbReference type="OrthoDB" id="9802127at2"/>
<evidence type="ECO:0000313" key="2">
    <source>
        <dbReference type="Proteomes" id="UP000076959"/>
    </source>
</evidence>
<dbReference type="RefSeq" id="WP_063698887.1">
    <property type="nucleotide sequence ID" value="NZ_LUUB01000040.1"/>
</dbReference>
<evidence type="ECO:0008006" key="3">
    <source>
        <dbReference type="Google" id="ProtNLM"/>
    </source>
</evidence>